<dbReference type="Proteomes" id="UP000031967">
    <property type="component" value="Unassembled WGS sequence"/>
</dbReference>
<reference evidence="4 5" key="1">
    <citation type="submission" date="2014-12" db="EMBL/GenBank/DDBJ databases">
        <title>Draft genome sequence of Paenibacillus kamchatkensis strain B-2647.</title>
        <authorList>
            <person name="Karlyshev A.V."/>
            <person name="Kudryashova E.B."/>
        </authorList>
    </citation>
    <scope>NUCLEOTIDE SEQUENCE [LARGE SCALE GENOMIC DNA]</scope>
    <source>
        <strain evidence="4 5">VKM B-2647</strain>
    </source>
</reference>
<evidence type="ECO:0000256" key="2">
    <source>
        <dbReference type="ARBA" id="ARBA00022448"/>
    </source>
</evidence>
<keyword evidence="5" id="KW-1185">Reference proteome</keyword>
<comment type="similarity">
    <text evidence="1">Belongs to the bacterial solute-binding protein 1 family.</text>
</comment>
<protein>
    <submittedName>
        <fullName evidence="4">ABC transporter substrate-binding protein</fullName>
    </submittedName>
</protein>
<dbReference type="PANTHER" id="PTHR43649:SF34">
    <property type="entry name" value="ABC TRANSPORTER PERIPLASMIC-BINDING PROTEIN YCJN-RELATED"/>
    <property type="match status" value="1"/>
</dbReference>
<dbReference type="CDD" id="cd13585">
    <property type="entry name" value="PBP2_TMBP_like"/>
    <property type="match status" value="1"/>
</dbReference>
<dbReference type="EMBL" id="JXAK01000050">
    <property type="protein sequence ID" value="KIL38849.1"/>
    <property type="molecule type" value="Genomic_DNA"/>
</dbReference>
<name>A0ABR5ACS8_9BACL</name>
<evidence type="ECO:0000256" key="1">
    <source>
        <dbReference type="ARBA" id="ARBA00008520"/>
    </source>
</evidence>
<evidence type="ECO:0000256" key="3">
    <source>
        <dbReference type="ARBA" id="ARBA00022729"/>
    </source>
</evidence>
<dbReference type="PANTHER" id="PTHR43649">
    <property type="entry name" value="ARABINOSE-BINDING PROTEIN-RELATED"/>
    <property type="match status" value="1"/>
</dbReference>
<evidence type="ECO:0000313" key="5">
    <source>
        <dbReference type="Proteomes" id="UP000031967"/>
    </source>
</evidence>
<dbReference type="SUPFAM" id="SSF53850">
    <property type="entry name" value="Periplasmic binding protein-like II"/>
    <property type="match status" value="1"/>
</dbReference>
<gene>
    <name evidence="4" type="ORF">SD70_24040</name>
</gene>
<evidence type="ECO:0000313" key="4">
    <source>
        <dbReference type="EMBL" id="KIL38849.1"/>
    </source>
</evidence>
<dbReference type="InterPro" id="IPR050490">
    <property type="entry name" value="Bact_solute-bd_prot1"/>
</dbReference>
<sequence>MLYKGMISMMKSGFARMTGVVSVAAVLLSGCTGAGGNEKQGASAGNAGQKVTLKAIMEQVPDSDIVKKMVADFNKENPNIDVNIEMLPYDQIRDKIVTSFLAPSATYDLIVVDNPWMNDFASAGYLEPLEERVKAAGADYNYQDFSAPLRGIGEVNGHTYGIPFYNYALGLIYRKDLFEKQGLKPPSTLAELRQDAKLLTTGDQAGLAMQPQRGYKIFEEWANWLYAAGGAIQDNAGKITLNSPQAREALTQYIQTYKESAPKDSLNWGFDEALRAVSGGKAAMMLSYNWMLPALNDKGGQAGDLAGKFGLAEVPGGKSVLGAWYWSIPANTKNKEQVWSFIKWITSPQHEKQRVIAGGAPVRNSAMDDSEVQQKGFGVEYYKTVKAILKNAAPLGNSLNAEEMVQTVGTELSQAVSGQKSVDQAIADADKEAKDIINAKK</sequence>
<keyword evidence="2" id="KW-0813">Transport</keyword>
<accession>A0ABR5ACS8</accession>
<keyword evidence="3" id="KW-0732">Signal</keyword>
<dbReference type="PROSITE" id="PS51257">
    <property type="entry name" value="PROKAR_LIPOPROTEIN"/>
    <property type="match status" value="1"/>
</dbReference>
<organism evidence="4 5">
    <name type="scientific">Gordoniibacillus kamchatkensis</name>
    <dbReference type="NCBI Taxonomy" id="1590651"/>
    <lineage>
        <taxon>Bacteria</taxon>
        <taxon>Bacillati</taxon>
        <taxon>Bacillota</taxon>
        <taxon>Bacilli</taxon>
        <taxon>Bacillales</taxon>
        <taxon>Paenibacillaceae</taxon>
        <taxon>Gordoniibacillus</taxon>
    </lineage>
</organism>
<proteinExistence type="inferred from homology"/>
<dbReference type="Gene3D" id="3.40.190.10">
    <property type="entry name" value="Periplasmic binding protein-like II"/>
    <property type="match status" value="2"/>
</dbReference>
<dbReference type="InterPro" id="IPR006059">
    <property type="entry name" value="SBP"/>
</dbReference>
<dbReference type="Pfam" id="PF01547">
    <property type="entry name" value="SBP_bac_1"/>
    <property type="match status" value="1"/>
</dbReference>
<comment type="caution">
    <text evidence="4">The sequence shown here is derived from an EMBL/GenBank/DDBJ whole genome shotgun (WGS) entry which is preliminary data.</text>
</comment>